<feature type="compositionally biased region" description="Polar residues" evidence="1">
    <location>
        <begin position="1"/>
        <end position="23"/>
    </location>
</feature>
<feature type="compositionally biased region" description="Low complexity" evidence="1">
    <location>
        <begin position="497"/>
        <end position="516"/>
    </location>
</feature>
<feature type="compositionally biased region" description="Polar residues" evidence="1">
    <location>
        <begin position="480"/>
        <end position="490"/>
    </location>
</feature>
<feature type="compositionally biased region" description="Basic and acidic residues" evidence="1">
    <location>
        <begin position="212"/>
        <end position="243"/>
    </location>
</feature>
<feature type="region of interest" description="Disordered" evidence="1">
    <location>
        <begin position="124"/>
        <end position="146"/>
    </location>
</feature>
<evidence type="ECO:0000259" key="2">
    <source>
        <dbReference type="Pfam" id="PF16979"/>
    </source>
</evidence>
<feature type="compositionally biased region" description="Basic and acidic residues" evidence="1">
    <location>
        <begin position="287"/>
        <end position="299"/>
    </location>
</feature>
<organism evidence="3">
    <name type="scientific">Percolomonas cosmopolitus</name>
    <dbReference type="NCBI Taxonomy" id="63605"/>
    <lineage>
        <taxon>Eukaryota</taxon>
        <taxon>Discoba</taxon>
        <taxon>Heterolobosea</taxon>
        <taxon>Tetramitia</taxon>
        <taxon>Eutetramitia</taxon>
        <taxon>Percolomonadidae</taxon>
        <taxon>Percolomonas</taxon>
    </lineage>
</organism>
<feature type="compositionally biased region" description="Polar residues" evidence="1">
    <location>
        <begin position="639"/>
        <end position="657"/>
    </location>
</feature>
<evidence type="ECO:0000256" key="1">
    <source>
        <dbReference type="SAM" id="MobiDB-lite"/>
    </source>
</evidence>
<dbReference type="Pfam" id="PF16979">
    <property type="entry name" value="SIN1_PH"/>
    <property type="match status" value="1"/>
</dbReference>
<feature type="compositionally biased region" description="Polar residues" evidence="1">
    <location>
        <begin position="528"/>
        <end position="541"/>
    </location>
</feature>
<feature type="compositionally biased region" description="Low complexity" evidence="1">
    <location>
        <begin position="36"/>
        <end position="57"/>
    </location>
</feature>
<feature type="domain" description="SIN1-type PH" evidence="2">
    <location>
        <begin position="969"/>
        <end position="1074"/>
    </location>
</feature>
<feature type="compositionally biased region" description="Polar residues" evidence="1">
    <location>
        <begin position="301"/>
        <end position="323"/>
    </location>
</feature>
<feature type="region of interest" description="Disordered" evidence="1">
    <location>
        <begin position="393"/>
        <end position="427"/>
    </location>
</feature>
<accession>A0A7S1KN24</accession>
<gene>
    <name evidence="3" type="ORF">PCOS0759_LOCUS2136</name>
</gene>
<sequence length="1098" mass="122701">MRNAGKNNSATNKPAQETTQQRSPVGKAISPKQQNSIISTTTTTATTTKTTIDSSPTKQHDESLKLASPQNCVQSQEAPHLKLRMRMVNASSGVGKIRHLDKMQHQKRYSDSGLLVPFEKNRGLQTSGSAHHTTTTVTGRDSSAEAAPIRVRHARSGSLQQQASATSHSSVVGNTAHTRHGQLNISTGGTLLFHKTAIHQMPKTPQPVLKKRNLESDGSTKEKDEHNTQHTGVDDSARNKDALETPESSNEEPTRVERALFLSESESDADSDVAKEGSSGSTLKFLSKHEEKGKKEHTSQRRNTIAPGTNVAASSIISRNTSNSKKRHFLDAGSPPAPAAMPGNTNRVLRQNYQQKLLSNHRRQSIIQRTGAHKRSQSDFTAEKWDSTLSTLGNPTTAKLGGAGIPGKLPHNLMPSKREDKSNAGTIPDDVQKLKQIRKHHLIVISDDPTEDGYEAGEKERHMEHDLIVSPPSAEGSKGQPITRNRSSASAHRRQGSSNSASSTTSVATNYSTSNSDRQAPYDKKHSASNNNLRIASGNMNVSTKDTMKLLSSSSHVRTSNSSHNSPELYANSLYRWSDLTSDERDKQSSSFSPPGARVDLRDYRRDMYLEQMPQKYLIDVSVFETSREHPSDDKQSESADNTSSACSEQQQQYIDKSSSEHDRTESTFGTSSPPKTVGIKRKSLELVRNEFEEFKRRQKEKLRQKRSQIKFMEVFVFVPHQKNSGVHRVKIKLEHSSKTNGNVLIEAALQQYRIETGQEPIYTQPDGYMLKAAMNDGSVDSDWPAISKKTAIAALGCKYFVLVVDKNFNRFHRRSLSDISEFEPTQTNPSCQARRTLLKVDSETGALSVSSLPKCLADIRFKVLMSDSDSMHTSLYTVPIAPDVLIKDILAVIESRLNLEKGVYDIQLMKDNGMRTSIPPHLRYRTARFLEVETVALLRKYKKVTPSRKTASMSETFEFAIPNTSIDYTEYRVIKINKYGMRQERILGIDSQFLYNKLPKAKNKTKKFLENTVNMLQRHRRQVERPLSTLQKTTRSTKNPLAFTTLFQNVETLYWEAKTKIEAEEIVNTLNYLQRVHQASSFFKNPLSVTPAEMSLA</sequence>
<reference evidence="3" key="1">
    <citation type="submission" date="2021-01" db="EMBL/GenBank/DDBJ databases">
        <authorList>
            <person name="Corre E."/>
            <person name="Pelletier E."/>
            <person name="Niang G."/>
            <person name="Scheremetjew M."/>
            <person name="Finn R."/>
            <person name="Kale V."/>
            <person name="Holt S."/>
            <person name="Cochrane G."/>
            <person name="Meng A."/>
            <person name="Brown T."/>
            <person name="Cohen L."/>
        </authorList>
    </citation>
    <scope>NUCLEOTIDE SEQUENCE</scope>
    <source>
        <strain evidence="3">WS</strain>
    </source>
</reference>
<feature type="compositionally biased region" description="Polar residues" evidence="1">
    <location>
        <begin position="124"/>
        <end position="141"/>
    </location>
</feature>
<dbReference type="InterPro" id="IPR031313">
    <property type="entry name" value="Sin1_PH_dom"/>
</dbReference>
<feature type="region of interest" description="Disordered" evidence="1">
    <location>
        <begin position="1"/>
        <end position="71"/>
    </location>
</feature>
<feature type="compositionally biased region" description="Basic and acidic residues" evidence="1">
    <location>
        <begin position="627"/>
        <end position="638"/>
    </location>
</feature>
<feature type="region of interest" description="Disordered" evidence="1">
    <location>
        <begin position="200"/>
        <end position="344"/>
    </location>
</feature>
<feature type="region of interest" description="Disordered" evidence="1">
    <location>
        <begin position="627"/>
        <end position="682"/>
    </location>
</feature>
<evidence type="ECO:0000313" key="3">
    <source>
        <dbReference type="EMBL" id="CAD9078904.1"/>
    </source>
</evidence>
<dbReference type="AlphaFoldDB" id="A0A7S1KN24"/>
<name>A0A7S1KN24_9EUKA</name>
<feature type="region of interest" description="Disordered" evidence="1">
    <location>
        <begin position="464"/>
        <end position="541"/>
    </location>
</feature>
<proteinExistence type="predicted"/>
<protein>
    <recommendedName>
        <fullName evidence="2">SIN1-type PH domain-containing protein</fullName>
    </recommendedName>
</protein>
<dbReference type="EMBL" id="HBGD01002567">
    <property type="protein sequence ID" value="CAD9078904.1"/>
    <property type="molecule type" value="Transcribed_RNA"/>
</dbReference>